<sequence length="185" mass="21551">MQISKFTTRLLHIFLGLSILFFCGFGFMLLKKEVIPAFKNDETQQYEIRKLEYGISEIRVYKNGHFLKDDLDVSHQYGFSLIAEDDQINYASSNVANGILPAPFLSKFGLDETPKIPSEKYESAFYLGYLKDTEQELSRFPAFRFKDYLPKEMKNDVLKSNQIEVKQISTDGKMMVYLVLNFEYN</sequence>
<evidence type="ECO:0000256" key="1">
    <source>
        <dbReference type="SAM" id="Phobius"/>
    </source>
</evidence>
<reference evidence="2" key="1">
    <citation type="submission" date="2022-12" db="EMBL/GenBank/DDBJ databases">
        <title>Genome sequence of HCMS5-2.</title>
        <authorList>
            <person name="Woo H."/>
        </authorList>
    </citation>
    <scope>NUCLEOTIDE SEQUENCE</scope>
    <source>
        <strain evidence="2">HCMS5-2</strain>
    </source>
</reference>
<dbReference type="RefSeq" id="WP_269428891.1">
    <property type="nucleotide sequence ID" value="NZ_JAPWGM010000007.1"/>
</dbReference>
<feature type="transmembrane region" description="Helical" evidence="1">
    <location>
        <begin position="12"/>
        <end position="30"/>
    </location>
</feature>
<gene>
    <name evidence="2" type="ORF">O0955_17690</name>
</gene>
<proteinExistence type="predicted"/>
<keyword evidence="1" id="KW-1133">Transmembrane helix</keyword>
<keyword evidence="1" id="KW-0812">Transmembrane</keyword>
<keyword evidence="1" id="KW-0472">Membrane</keyword>
<name>A0ABT4LD66_9SPHI</name>
<protein>
    <submittedName>
        <fullName evidence="2">Uncharacterized protein</fullName>
    </submittedName>
</protein>
<evidence type="ECO:0000313" key="3">
    <source>
        <dbReference type="Proteomes" id="UP001144347"/>
    </source>
</evidence>
<dbReference type="EMBL" id="JAPWGM010000007">
    <property type="protein sequence ID" value="MCZ4245848.1"/>
    <property type="molecule type" value="Genomic_DNA"/>
</dbReference>
<dbReference type="Proteomes" id="UP001144347">
    <property type="component" value="Unassembled WGS sequence"/>
</dbReference>
<accession>A0ABT4LD66</accession>
<comment type="caution">
    <text evidence="2">The sequence shown here is derived from an EMBL/GenBank/DDBJ whole genome shotgun (WGS) entry which is preliminary data.</text>
</comment>
<keyword evidence="3" id="KW-1185">Reference proteome</keyword>
<organism evidence="2 3">
    <name type="scientific">Pedobacter punctiformis</name>
    <dbReference type="NCBI Taxonomy" id="3004097"/>
    <lineage>
        <taxon>Bacteria</taxon>
        <taxon>Pseudomonadati</taxon>
        <taxon>Bacteroidota</taxon>
        <taxon>Sphingobacteriia</taxon>
        <taxon>Sphingobacteriales</taxon>
        <taxon>Sphingobacteriaceae</taxon>
        <taxon>Pedobacter</taxon>
    </lineage>
</organism>
<evidence type="ECO:0000313" key="2">
    <source>
        <dbReference type="EMBL" id="MCZ4245848.1"/>
    </source>
</evidence>